<accession>A0AAI9RZA3</accession>
<comment type="caution">
    <text evidence="2">The sequence shown here is derived from an EMBL/GenBank/DDBJ whole genome shotgun (WGS) entry which is preliminary data.</text>
</comment>
<evidence type="ECO:0000313" key="2">
    <source>
        <dbReference type="EMBL" id="KAA9044498.1"/>
    </source>
</evidence>
<reference evidence="3" key="1">
    <citation type="journal article" date="2018" name="J. Anim. Genet.">
        <title>Acquired interbacterial defense systems protect against interspecies antagonism in the human gut microbiome.</title>
        <authorList>
            <person name="Ross B.D."/>
            <person name="Verster A.J."/>
            <person name="Radey M.C."/>
            <person name="Schmidtke D.T."/>
            <person name="Pope C.E."/>
            <person name="Hoffman L.R."/>
            <person name="Hajjar A."/>
            <person name="Peterson S.B."/>
            <person name="Borenstein E."/>
            <person name="Mougous J."/>
        </authorList>
    </citation>
    <scope>NUCLEOTIDE SEQUENCE [LARGE SCALE GENOMIC DNA]</scope>
    <source>
        <strain evidence="3">H204</strain>
    </source>
</reference>
<evidence type="ECO:0000256" key="1">
    <source>
        <dbReference type="SAM" id="SignalP"/>
    </source>
</evidence>
<name>A0AAI9RZA3_9BACE</name>
<dbReference type="RefSeq" id="WP_141408674.1">
    <property type="nucleotide sequence ID" value="NZ_CP041230.1"/>
</dbReference>
<dbReference type="EMBL" id="VYQC01000010">
    <property type="protein sequence ID" value="KAA9044498.1"/>
    <property type="molecule type" value="Genomic_DNA"/>
</dbReference>
<dbReference type="AlphaFoldDB" id="A0AAI9RZA3"/>
<feature type="signal peptide" evidence="1">
    <location>
        <begin position="1"/>
        <end position="21"/>
    </location>
</feature>
<evidence type="ECO:0008006" key="4">
    <source>
        <dbReference type="Google" id="ProtNLM"/>
    </source>
</evidence>
<evidence type="ECO:0000313" key="3">
    <source>
        <dbReference type="Proteomes" id="UP000327007"/>
    </source>
</evidence>
<gene>
    <name evidence="2" type="ORF">F6S82_16245</name>
</gene>
<feature type="chain" id="PRO_5042542171" description="YD repeat-containing protein" evidence="1">
    <location>
        <begin position="22"/>
        <end position="1026"/>
    </location>
</feature>
<sequence>MKRLIFILSFFVALFPFTAHAASTAPYVPLSVPTSPQAAAFKMYGDVAVNPAMGVPDISIPLFDIDHHGYRLPLSLKYNPAPFHPGYNYDVFGRGWALSISSCISRSIECMPDELTDFKLDIDKFGKSYRNLSEEYLNTLELKSDLFTAILPDGSSFEFVIRKNYDGKIEYVVSGGRDVKITHATMDRKIISFKVVDEQGVEYAFTGADTTFRGTGCTITPYNTTYVSWQLTSIRLPHSSELITFDYDKSIHSNFGYQQAEPALRFHHFYELGCSPDVFDVTVHTYTRQHAYQMKLLTSVTYGTTTIRINYKDGTNSEYYNYAESISIKDGDRLVRTINLEQHQGTLQSSSLSKSPFSMLDSVTLLGGNDASSEIYRCEYTSSYANFGGTDHWGNLNFRSNNYDVAYMNLFVGFDVSRASSSFVTDVPKDENDLSPLDKVRLSNVSYNTRKPADPESHCVLRKLTYPTGGYTEFDFENHKFFSFTDDDGDYIHDKKKRVKTEATGFRIREIVNYTAEGVRSDSKHYCYGKTEYEENGWEIGRYYHTGAGEPTLDPTIQTYMNYQSTDLPMSVLNMVLGLDPNGQYRSFKSNPFMSYSPSGGYPVYTWEWECTFSAFNFQRLLNGRPAVVYPEVTVYYLKDGATQFSPENCNGKTVYQYDIYEAMQNDTAFFEKPQYYGNVLWYEGEKYRYNLLKEQTDYMSDGREYKLKRRESLIWRYGGSSVIDWEYSNSYGTPSFVPATAVLGSFYTSTCQMLGHSLLYERKVTTYDESETGITDTEHYTYLSGNRMQWKERNAGGLHRETNWEYPAIAQTGTTPAIVRKMVEKHILNPVLKEIQNQNSYNYEGNRREFGEFPTESGDTLILPARFYQTIYDSSSHYSEVLAYSSNGNPREVVSKDKLHTVYLWGYGDRYLIAEIKNATLAQVETAVLSVFGMTSSALAKSTTPDVAKLKALRNHTSLSEAHVTTFTHLPLVGVTSISDPTGKTSYYDYDGLGRLKANYYYEGNVVDESKKRVVQEYDYHYRNQ</sequence>
<organism evidence="2 3">
    <name type="scientific">Bacteroides xylanisolvens</name>
    <dbReference type="NCBI Taxonomy" id="371601"/>
    <lineage>
        <taxon>Bacteria</taxon>
        <taxon>Pseudomonadati</taxon>
        <taxon>Bacteroidota</taxon>
        <taxon>Bacteroidia</taxon>
        <taxon>Bacteroidales</taxon>
        <taxon>Bacteroidaceae</taxon>
        <taxon>Bacteroides</taxon>
    </lineage>
</organism>
<proteinExistence type="predicted"/>
<protein>
    <recommendedName>
        <fullName evidence="4">YD repeat-containing protein</fullName>
    </recommendedName>
</protein>
<dbReference type="Proteomes" id="UP000327007">
    <property type="component" value="Unassembled WGS sequence"/>
</dbReference>
<keyword evidence="1" id="KW-0732">Signal</keyword>